<dbReference type="Pfam" id="PF13449">
    <property type="entry name" value="Phytase-like"/>
    <property type="match status" value="1"/>
</dbReference>
<protein>
    <recommendedName>
        <fullName evidence="2">Phytase-like domain-containing protein</fullName>
    </recommendedName>
</protein>
<feature type="chain" id="PRO_5022941162" description="Phytase-like domain-containing protein" evidence="1">
    <location>
        <begin position="33"/>
        <end position="315"/>
    </location>
</feature>
<dbReference type="EMBL" id="BKCN01000021">
    <property type="protein sequence ID" value="GER05291.1"/>
    <property type="molecule type" value="Genomic_DNA"/>
</dbReference>
<proteinExistence type="predicted"/>
<reference evidence="3 4" key="1">
    <citation type="submission" date="2019-09" db="EMBL/GenBank/DDBJ databases">
        <title>NBRP : Genome information of microbial organism related human and environment.</title>
        <authorList>
            <person name="Hattori M."/>
            <person name="Oshima K."/>
            <person name="Inaba H."/>
            <person name="Suda W."/>
            <person name="Sakamoto M."/>
            <person name="Iino T."/>
            <person name="Kitahara M."/>
            <person name="Oshida Y."/>
            <person name="Iida T."/>
            <person name="Kudo T."/>
            <person name="Itoh T."/>
            <person name="Ohkuma M."/>
        </authorList>
    </citation>
    <scope>NUCLEOTIDE SEQUENCE [LARGE SCALE GENOMIC DNA]</scope>
    <source>
        <strain evidence="3 4">Q-1</strain>
    </source>
</reference>
<evidence type="ECO:0000313" key="4">
    <source>
        <dbReference type="Proteomes" id="UP000324996"/>
    </source>
</evidence>
<feature type="signal peptide" evidence="1">
    <location>
        <begin position="1"/>
        <end position="32"/>
    </location>
</feature>
<evidence type="ECO:0000256" key="1">
    <source>
        <dbReference type="SAM" id="SignalP"/>
    </source>
</evidence>
<dbReference type="InterPro" id="IPR018247">
    <property type="entry name" value="EF_Hand_1_Ca_BS"/>
</dbReference>
<dbReference type="AlphaFoldDB" id="A0A5A7NA84"/>
<sequence>MIAQPVRMARKSLLRILILMMGLSLAGCFAHADQTASSDGASLGMGDDGLVIESREIGMDRSADPDKSRTVGRLEFVTALELTSENKDFGGISSIEISADGKTMIGLTDRGQWLWMELDSAAGDGRPTGVGAARIAPMRGADGVPLAAGDRDSESLILMEDGFWVGYESQDRVLAFASKGIDGATNAAVDVFADPTPFFLAPGVAVDVPLMMLDHPGNGGLEAMVRLANGAVLAFSEHGRKEKEGPLKAWLYRDGIAAAMALDGTGRFFPHRCGPFARWRCAAFAAQLFAPKGGAGPPFAHRSRCHPARCGAQGR</sequence>
<dbReference type="RefSeq" id="WP_313982128.1">
    <property type="nucleotide sequence ID" value="NZ_BKCN01000021.1"/>
</dbReference>
<keyword evidence="1" id="KW-0732">Signal</keyword>
<dbReference type="PROSITE" id="PS51257">
    <property type="entry name" value="PROKAR_LIPOPROTEIN"/>
    <property type="match status" value="1"/>
</dbReference>
<dbReference type="PROSITE" id="PS00018">
    <property type="entry name" value="EF_HAND_1"/>
    <property type="match status" value="1"/>
</dbReference>
<evidence type="ECO:0000313" key="3">
    <source>
        <dbReference type="EMBL" id="GER05291.1"/>
    </source>
</evidence>
<evidence type="ECO:0000259" key="2">
    <source>
        <dbReference type="Pfam" id="PF13449"/>
    </source>
</evidence>
<accession>A0A5A7NA84</accession>
<dbReference type="Proteomes" id="UP000324996">
    <property type="component" value="Unassembled WGS sequence"/>
</dbReference>
<name>A0A5A7NA84_9PROT</name>
<keyword evidence="4" id="KW-1185">Reference proteome</keyword>
<feature type="domain" description="Phytase-like" evidence="2">
    <location>
        <begin position="88"/>
        <end position="244"/>
    </location>
</feature>
<comment type="caution">
    <text evidence="3">The sequence shown here is derived from an EMBL/GenBank/DDBJ whole genome shotgun (WGS) entry which is preliminary data.</text>
</comment>
<organism evidence="3 4">
    <name type="scientific">Iodidimonas nitroreducens</name>
    <dbReference type="NCBI Taxonomy" id="1236968"/>
    <lineage>
        <taxon>Bacteria</taxon>
        <taxon>Pseudomonadati</taxon>
        <taxon>Pseudomonadota</taxon>
        <taxon>Alphaproteobacteria</taxon>
        <taxon>Iodidimonadales</taxon>
        <taxon>Iodidimonadaceae</taxon>
        <taxon>Iodidimonas</taxon>
    </lineage>
</organism>
<gene>
    <name evidence="3" type="ORF">JCM17846_29730</name>
</gene>
<dbReference type="InterPro" id="IPR027372">
    <property type="entry name" value="Phytase-like_dom"/>
</dbReference>